<dbReference type="SUPFAM" id="SSF69618">
    <property type="entry name" value="HemD-like"/>
    <property type="match status" value="1"/>
</dbReference>
<dbReference type="PANTHER" id="PTHR12390">
    <property type="entry name" value="UROPORPHYRINOGEN III SYNTHASE"/>
    <property type="match status" value="1"/>
</dbReference>
<dbReference type="HOGENOM" id="CLU_051874_0_1_1"/>
<gene>
    <name evidence="2" type="ORF">BN7_4317</name>
</gene>
<accession>K0KTP0</accession>
<reference evidence="2 3" key="1">
    <citation type="journal article" date="2012" name="Eukaryot. Cell">
        <title>Draft genome sequence of Wickerhamomyces ciferrii NRRL Y-1031 F-60-10.</title>
        <authorList>
            <person name="Schneider J."/>
            <person name="Andrea H."/>
            <person name="Blom J."/>
            <person name="Jaenicke S."/>
            <person name="Ruckert C."/>
            <person name="Schorsch C."/>
            <person name="Szczepanowski R."/>
            <person name="Farwick M."/>
            <person name="Goesmann A."/>
            <person name="Puhler A."/>
            <person name="Schaffer S."/>
            <person name="Tauch A."/>
            <person name="Kohler T."/>
            <person name="Brinkrolf K."/>
        </authorList>
    </citation>
    <scope>NUCLEOTIDE SEQUENCE [LARGE SCALE GENOMIC DNA]</scope>
    <source>
        <strain evidence="3">ATCC 14091 / BCRC 22168 / CBS 111 / JCM 3599 / NBRC 0793 / NRRL Y-1031 F-60-10</strain>
    </source>
</reference>
<dbReference type="FunCoup" id="K0KTP0">
    <property type="interactions" value="140"/>
</dbReference>
<dbReference type="Gene3D" id="3.40.50.10090">
    <property type="match status" value="2"/>
</dbReference>
<dbReference type="Proteomes" id="UP000009328">
    <property type="component" value="Unassembled WGS sequence"/>
</dbReference>
<dbReference type="STRING" id="1206466.K0KTP0"/>
<dbReference type="GO" id="GO:0004852">
    <property type="term" value="F:uroporphyrinogen-III synthase activity"/>
    <property type="evidence" value="ECO:0007669"/>
    <property type="project" value="UniProtKB-EC"/>
</dbReference>
<dbReference type="InParanoid" id="K0KTP0"/>
<sequence>MSTILFLKNKTIPKDPYNELFTQENFDINFIPLLDHKHLELSTIITYLKSHEFLHKTNSLIITSQRAVEVLDLALQQIELDIKSKILNKLAYTVGPATELILGNLGFTNIKGGSEAGNGNILSDIIIETLSSNEKITFFTGETRRDIIPKKLLSKGYDLKEIIIYKTIEKPEIIERFIDVVDNKTGLEKWIVFFSPQGTNEIIKFLKKTLDESEDEDVFKIASIGPTTETYLIENGITPDLVSSKPDANSLLKHIKEFDSHL</sequence>
<dbReference type="GO" id="GO:0005829">
    <property type="term" value="C:cytosol"/>
    <property type="evidence" value="ECO:0007669"/>
    <property type="project" value="TreeGrafter"/>
</dbReference>
<dbReference type="EC" id="4.2.1.75" evidence="2"/>
<proteinExistence type="predicted"/>
<name>K0KTP0_WICCF</name>
<keyword evidence="3" id="KW-1185">Reference proteome</keyword>
<dbReference type="InterPro" id="IPR036108">
    <property type="entry name" value="4pyrrol_syn_uPrphyn_synt_sf"/>
</dbReference>
<dbReference type="eggNOG" id="KOG4132">
    <property type="taxonomic scope" value="Eukaryota"/>
</dbReference>
<evidence type="ECO:0000313" key="2">
    <source>
        <dbReference type="EMBL" id="CCH44749.1"/>
    </source>
</evidence>
<dbReference type="EMBL" id="CAIF01000153">
    <property type="protein sequence ID" value="CCH44749.1"/>
    <property type="molecule type" value="Genomic_DNA"/>
</dbReference>
<dbReference type="InterPro" id="IPR003754">
    <property type="entry name" value="4pyrrol_synth_uPrphyn_synth"/>
</dbReference>
<dbReference type="InterPro" id="IPR039793">
    <property type="entry name" value="UROS/Hem4"/>
</dbReference>
<evidence type="ECO:0000259" key="1">
    <source>
        <dbReference type="Pfam" id="PF02602"/>
    </source>
</evidence>
<dbReference type="AlphaFoldDB" id="K0KTP0"/>
<keyword evidence="2" id="KW-0456">Lyase</keyword>
<feature type="domain" description="Tetrapyrrole biosynthesis uroporphyrinogen III synthase" evidence="1">
    <location>
        <begin position="16"/>
        <end position="252"/>
    </location>
</feature>
<dbReference type="GO" id="GO:0006780">
    <property type="term" value="P:uroporphyrinogen III biosynthetic process"/>
    <property type="evidence" value="ECO:0007669"/>
    <property type="project" value="InterPro"/>
</dbReference>
<dbReference type="Pfam" id="PF02602">
    <property type="entry name" value="HEM4"/>
    <property type="match status" value="1"/>
</dbReference>
<protein>
    <submittedName>
        <fullName evidence="2">Uroporphyrinogen-III synthase</fullName>
        <ecNumber evidence="2">4.2.1.75</ecNumber>
    </submittedName>
</protein>
<comment type="caution">
    <text evidence="2">The sequence shown here is derived from an EMBL/GenBank/DDBJ whole genome shotgun (WGS) entry which is preliminary data.</text>
</comment>
<dbReference type="UniPathway" id="UPA00251">
    <property type="reaction ID" value="UER00320"/>
</dbReference>
<organism evidence="2 3">
    <name type="scientific">Wickerhamomyces ciferrii (strain ATCC 14091 / BCRC 22168 / CBS 111 / JCM 3599 / NBRC 0793 / NRRL Y-1031 F-60-10)</name>
    <name type="common">Yeast</name>
    <name type="synonym">Pichia ciferrii</name>
    <dbReference type="NCBI Taxonomy" id="1206466"/>
    <lineage>
        <taxon>Eukaryota</taxon>
        <taxon>Fungi</taxon>
        <taxon>Dikarya</taxon>
        <taxon>Ascomycota</taxon>
        <taxon>Saccharomycotina</taxon>
        <taxon>Saccharomycetes</taxon>
        <taxon>Phaffomycetales</taxon>
        <taxon>Wickerhamomycetaceae</taxon>
        <taxon>Wickerhamomyces</taxon>
    </lineage>
</organism>
<dbReference type="CDD" id="cd06578">
    <property type="entry name" value="HemD"/>
    <property type="match status" value="1"/>
</dbReference>
<evidence type="ECO:0000313" key="3">
    <source>
        <dbReference type="Proteomes" id="UP000009328"/>
    </source>
</evidence>
<dbReference type="PANTHER" id="PTHR12390:SF0">
    <property type="entry name" value="UROPORPHYRINOGEN-III SYNTHASE"/>
    <property type="match status" value="1"/>
</dbReference>
<dbReference type="GO" id="GO:0006782">
    <property type="term" value="P:protoporphyrinogen IX biosynthetic process"/>
    <property type="evidence" value="ECO:0007669"/>
    <property type="project" value="UniProtKB-UniPathway"/>
</dbReference>